<gene>
    <name evidence="2" type="ORF">J8F10_15695</name>
</gene>
<keyword evidence="3" id="KW-1185">Reference proteome</keyword>
<feature type="region of interest" description="Disordered" evidence="1">
    <location>
        <begin position="1"/>
        <end position="30"/>
    </location>
</feature>
<name>A0ABS5BSL8_9BACT</name>
<accession>A0ABS5BSL8</accession>
<comment type="caution">
    <text evidence="2">The sequence shown here is derived from an EMBL/GenBank/DDBJ whole genome shotgun (WGS) entry which is preliminary data.</text>
</comment>
<dbReference type="EMBL" id="JAGKQQ010000001">
    <property type="protein sequence ID" value="MBP3956716.1"/>
    <property type="molecule type" value="Genomic_DNA"/>
</dbReference>
<evidence type="ECO:0000256" key="1">
    <source>
        <dbReference type="SAM" id="MobiDB-lite"/>
    </source>
</evidence>
<reference evidence="2 3" key="1">
    <citation type="submission" date="2021-04" db="EMBL/GenBank/DDBJ databases">
        <authorList>
            <person name="Ivanova A."/>
        </authorList>
    </citation>
    <scope>NUCLEOTIDE SEQUENCE [LARGE SCALE GENOMIC DNA]</scope>
    <source>
        <strain evidence="2 3">G18</strain>
    </source>
</reference>
<protein>
    <recommendedName>
        <fullName evidence="4">AlpA family phage regulatory protein</fullName>
    </recommendedName>
</protein>
<proteinExistence type="predicted"/>
<evidence type="ECO:0000313" key="2">
    <source>
        <dbReference type="EMBL" id="MBP3956716.1"/>
    </source>
</evidence>
<sequence length="104" mass="11281">MAAESTPNHEDRTSPRPVPPAIPARRKSRPPGLLRRVAAARFCGVGASTWDRLSAAGLTPAPIRLGGSVGWSRRALALWIDHGCPPRAEWEPVWTTILRALRAS</sequence>
<organism evidence="2 3">
    <name type="scientific">Gemmata palustris</name>
    <dbReference type="NCBI Taxonomy" id="2822762"/>
    <lineage>
        <taxon>Bacteria</taxon>
        <taxon>Pseudomonadati</taxon>
        <taxon>Planctomycetota</taxon>
        <taxon>Planctomycetia</taxon>
        <taxon>Gemmatales</taxon>
        <taxon>Gemmataceae</taxon>
        <taxon>Gemmata</taxon>
    </lineage>
</organism>
<dbReference type="Proteomes" id="UP000676565">
    <property type="component" value="Unassembled WGS sequence"/>
</dbReference>
<dbReference type="RefSeq" id="WP_210655096.1">
    <property type="nucleotide sequence ID" value="NZ_JAGKQQ010000001.1"/>
</dbReference>
<evidence type="ECO:0000313" key="3">
    <source>
        <dbReference type="Proteomes" id="UP000676565"/>
    </source>
</evidence>
<evidence type="ECO:0008006" key="4">
    <source>
        <dbReference type="Google" id="ProtNLM"/>
    </source>
</evidence>